<accession>A0A1M7BFE7</accession>
<dbReference type="InterPro" id="IPR015422">
    <property type="entry name" value="PyrdxlP-dep_Trfase_small"/>
</dbReference>
<dbReference type="InterPro" id="IPR000653">
    <property type="entry name" value="DegT/StrS_aminotransferase"/>
</dbReference>
<evidence type="ECO:0000313" key="6">
    <source>
        <dbReference type="Proteomes" id="UP000189935"/>
    </source>
</evidence>
<dbReference type="Pfam" id="PF01041">
    <property type="entry name" value="DegT_DnrJ_EryC1"/>
    <property type="match status" value="1"/>
</dbReference>
<protein>
    <submittedName>
        <fullName evidence="5">dTDP-4-amino-4,6-dideoxygalactose transaminase</fullName>
    </submittedName>
</protein>
<feature type="modified residue" description="N6-(pyridoxal phosphate)lysine" evidence="3">
    <location>
        <position position="185"/>
    </location>
</feature>
<dbReference type="CDD" id="cd00616">
    <property type="entry name" value="AHBA_syn"/>
    <property type="match status" value="1"/>
</dbReference>
<evidence type="ECO:0000256" key="4">
    <source>
        <dbReference type="RuleBase" id="RU004508"/>
    </source>
</evidence>
<comment type="similarity">
    <text evidence="1 4">Belongs to the DegT/DnrJ/EryC1 family.</text>
</comment>
<organism evidence="5 6">
    <name type="scientific">Bradyrhizobium lablabi</name>
    <dbReference type="NCBI Taxonomy" id="722472"/>
    <lineage>
        <taxon>Bacteria</taxon>
        <taxon>Pseudomonadati</taxon>
        <taxon>Pseudomonadota</taxon>
        <taxon>Alphaproteobacteria</taxon>
        <taxon>Hyphomicrobiales</taxon>
        <taxon>Nitrobacteraceae</taxon>
        <taxon>Bradyrhizobium</taxon>
    </lineage>
</organism>
<dbReference type="InterPro" id="IPR015424">
    <property type="entry name" value="PyrdxlP-dep_Trfase"/>
</dbReference>
<dbReference type="PIRSF" id="PIRSF000390">
    <property type="entry name" value="PLP_StrS"/>
    <property type="match status" value="1"/>
</dbReference>
<dbReference type="PANTHER" id="PTHR30244:SF34">
    <property type="entry name" value="DTDP-4-AMINO-4,6-DIDEOXYGALACTOSE TRANSAMINASE"/>
    <property type="match status" value="1"/>
</dbReference>
<dbReference type="GO" id="GO:0030170">
    <property type="term" value="F:pyridoxal phosphate binding"/>
    <property type="evidence" value="ECO:0007669"/>
    <property type="project" value="TreeGrafter"/>
</dbReference>
<dbReference type="EMBL" id="LT670844">
    <property type="protein sequence ID" value="SHL53671.1"/>
    <property type="molecule type" value="Genomic_DNA"/>
</dbReference>
<feature type="active site" description="Proton acceptor" evidence="2">
    <location>
        <position position="185"/>
    </location>
</feature>
<dbReference type="AlphaFoldDB" id="A0A1M7BFE7"/>
<evidence type="ECO:0000256" key="3">
    <source>
        <dbReference type="PIRSR" id="PIRSR000390-2"/>
    </source>
</evidence>
<dbReference type="OrthoDB" id="9768668at2"/>
<name>A0A1M7BFE7_9BRAD</name>
<dbReference type="GO" id="GO:0000271">
    <property type="term" value="P:polysaccharide biosynthetic process"/>
    <property type="evidence" value="ECO:0007669"/>
    <property type="project" value="TreeGrafter"/>
</dbReference>
<dbReference type="Gene3D" id="3.90.1150.10">
    <property type="entry name" value="Aspartate Aminotransferase, domain 1"/>
    <property type="match status" value="1"/>
</dbReference>
<reference evidence="5 6" key="1">
    <citation type="submission" date="2016-11" db="EMBL/GenBank/DDBJ databases">
        <authorList>
            <person name="Jaros S."/>
            <person name="Januszkiewicz K."/>
            <person name="Wedrychowicz H."/>
        </authorList>
    </citation>
    <scope>NUCLEOTIDE SEQUENCE [LARGE SCALE GENOMIC DNA]</scope>
    <source>
        <strain evidence="5 6">GAS499</strain>
    </source>
</reference>
<dbReference type="SUPFAM" id="SSF53383">
    <property type="entry name" value="PLP-dependent transferases"/>
    <property type="match status" value="1"/>
</dbReference>
<evidence type="ECO:0000256" key="1">
    <source>
        <dbReference type="ARBA" id="ARBA00037999"/>
    </source>
</evidence>
<dbReference type="Proteomes" id="UP000189935">
    <property type="component" value="Chromosome I"/>
</dbReference>
<evidence type="ECO:0000256" key="2">
    <source>
        <dbReference type="PIRSR" id="PIRSR000390-1"/>
    </source>
</evidence>
<evidence type="ECO:0000313" key="5">
    <source>
        <dbReference type="EMBL" id="SHL53671.1"/>
    </source>
</evidence>
<dbReference type="RefSeq" id="WP_079543363.1">
    <property type="nucleotide sequence ID" value="NZ_LT670844.1"/>
</dbReference>
<sequence>MTQARKIPFGKPWITEAERNAVLGVLAGDVLTHGPQAHEFEKEFAAALGNGHALTLSNGTAALHLAYWQLDIGAGDEVIVPAQTHVATVHAVEMVGARPVFVDCDRATGNMTPDAIEAAITPQTRAIGLVHFVGIPCDMPAIMTVASKRGLKVVEDCALALGTRWDGTHAGLFGDAGTFSFYPVKHITTGDGGMLVTRHEDLAKKISKARAFGIDRTFAERTVPGVYDVLSLGINYRLSDINSAIGREQLKRLDTILERRARNFSALKKGLAGLEHVAVLDVTAAGQTSSHYCLTAVFDGPLADKRTEIIRRLNAAGVGTSVYYPHPIPRLQYYREKYGADLARFPNAARISDQSIALPVGPHLEVDDMNYIANELTTIVRDLTCSKKN</sequence>
<dbReference type="PANTHER" id="PTHR30244">
    <property type="entry name" value="TRANSAMINASE"/>
    <property type="match status" value="1"/>
</dbReference>
<dbReference type="GO" id="GO:0008483">
    <property type="term" value="F:transaminase activity"/>
    <property type="evidence" value="ECO:0007669"/>
    <property type="project" value="TreeGrafter"/>
</dbReference>
<dbReference type="InterPro" id="IPR015421">
    <property type="entry name" value="PyrdxlP-dep_Trfase_major"/>
</dbReference>
<gene>
    <name evidence="5" type="ORF">SAMN05444159_6136</name>
</gene>
<keyword evidence="3 4" id="KW-0663">Pyridoxal phosphate</keyword>
<proteinExistence type="inferred from homology"/>
<dbReference type="Gene3D" id="3.40.640.10">
    <property type="entry name" value="Type I PLP-dependent aspartate aminotransferase-like (Major domain)"/>
    <property type="match status" value="1"/>
</dbReference>